<reference evidence="1" key="2">
    <citation type="journal article" date="2022" name="New Phytol.">
        <title>Evolutionary transition to the ectomycorrhizal habit in the genomes of a hyperdiverse lineage of mushroom-forming fungi.</title>
        <authorList>
            <person name="Looney B."/>
            <person name="Miyauchi S."/>
            <person name="Morin E."/>
            <person name="Drula E."/>
            <person name="Courty P.E."/>
            <person name="Kohler A."/>
            <person name="Kuo A."/>
            <person name="LaButti K."/>
            <person name="Pangilinan J."/>
            <person name="Lipzen A."/>
            <person name="Riley R."/>
            <person name="Andreopoulos W."/>
            <person name="He G."/>
            <person name="Johnson J."/>
            <person name="Nolan M."/>
            <person name="Tritt A."/>
            <person name="Barry K.W."/>
            <person name="Grigoriev I.V."/>
            <person name="Nagy L.G."/>
            <person name="Hibbett D."/>
            <person name="Henrissat B."/>
            <person name="Matheny P.B."/>
            <person name="Labbe J."/>
            <person name="Martin F.M."/>
        </authorList>
    </citation>
    <scope>NUCLEOTIDE SEQUENCE</scope>
    <source>
        <strain evidence="1">EC-137</strain>
    </source>
</reference>
<reference evidence="1" key="1">
    <citation type="submission" date="2021-02" db="EMBL/GenBank/DDBJ databases">
        <authorList>
            <consortium name="DOE Joint Genome Institute"/>
            <person name="Ahrendt S."/>
            <person name="Looney B.P."/>
            <person name="Miyauchi S."/>
            <person name="Morin E."/>
            <person name="Drula E."/>
            <person name="Courty P.E."/>
            <person name="Chicoki N."/>
            <person name="Fauchery L."/>
            <person name="Kohler A."/>
            <person name="Kuo A."/>
            <person name="Labutti K."/>
            <person name="Pangilinan J."/>
            <person name="Lipzen A."/>
            <person name="Riley R."/>
            <person name="Andreopoulos W."/>
            <person name="He G."/>
            <person name="Johnson J."/>
            <person name="Barry K.W."/>
            <person name="Grigoriev I.V."/>
            <person name="Nagy L."/>
            <person name="Hibbett D."/>
            <person name="Henrissat B."/>
            <person name="Matheny P.B."/>
            <person name="Labbe J."/>
            <person name="Martin F."/>
        </authorList>
    </citation>
    <scope>NUCLEOTIDE SEQUENCE</scope>
    <source>
        <strain evidence="1">EC-137</strain>
    </source>
</reference>
<name>A0ACB8QLC4_9AGAM</name>
<keyword evidence="2" id="KW-1185">Reference proteome</keyword>
<gene>
    <name evidence="1" type="ORF">K488DRAFT_49700</name>
</gene>
<evidence type="ECO:0000313" key="2">
    <source>
        <dbReference type="Proteomes" id="UP000814128"/>
    </source>
</evidence>
<protein>
    <submittedName>
        <fullName evidence="1">Uncharacterized protein</fullName>
    </submittedName>
</protein>
<dbReference type="Proteomes" id="UP000814128">
    <property type="component" value="Unassembled WGS sequence"/>
</dbReference>
<dbReference type="EMBL" id="MU273543">
    <property type="protein sequence ID" value="KAI0032549.1"/>
    <property type="molecule type" value="Genomic_DNA"/>
</dbReference>
<proteinExistence type="predicted"/>
<evidence type="ECO:0000313" key="1">
    <source>
        <dbReference type="EMBL" id="KAI0032549.1"/>
    </source>
</evidence>
<sequence>MAHAPQRTQDASLPPAISQLSLEVSARRQQLVVELENADDPLALYERLVRWITDAFPPEFAHVSSLLEVLEEAARKFVRDTTYKSDLRYLRLWSTYATLVDRPSVVFKFVLSHGIGVAFAQLYEDYADALEREKRLSAAEQVYEAGIQRKARPAARLKEKYDAFRKRKSNKLPPPPLRLVLPKTKGTPETDVLRVDPLKHINAAKPSSSSKPSAKPGSSISVSAISQPVAPSAASSSSSGPPISHYTESTAAERHAVMRQPAAKTRRPEKLHLDLSALLPKEGGEYSLEEARARSMGLLGKKWALPTPPFKPIPQPKPAPAPSALKRDATLTVDFNDGGTKSSRNYLLRRSMGLNEPTVTINTKEALAEVFGMYNSPDRTIRQGVPGSKYAATRPVNHSMSPPPLPALTFASSNENAGASNRTAAFKPFVDESNERRENPAPAKFKPFVDSENPPRSNTPSDAGRRALTVKEAAAPVFKTSGDKDPPKGLAPTAPFSVFRAQANENDAPAPACKPAFRPVIDAEPGFRVFSRPPEESKPAPTRSTPFKPFVDENACAQAPARTPLGERQPFRAAFATAQENPAFGEDDEEEADEDDHDHAYEYVYIEGGAGAAYDEEEYQASRGVKTPLGGRFGKFNVMTPITERTYEYTNSSRMSVHSSGGASSRVFGEPDAVNAAARLAAELHGEDPQHAGLTTWVEEKTGALSLEDAVLLVNSFKPPNPCNPFDPPIISTLLSLLPEDADHYDFPHQDANKLDALQKFARKKAKGDAGPAVPVSLGASRLEVYDKLGEGGFGAVFAARDLSDRAEGSDDSDFEDLASDDEEDGRSRVALKVVKPRNLWEFHILRMIHATLPANLLRSVVHPLTLYAYRDESFLAMELCAQGSLLDMINRSGSAGVTQQGACLDELLVVFFTIELLRLLEGLHTAGFIHGDLKIDNCLLRLEDVVPATAWTPTYDPSGGGGWASKGVKLIDFGRTIDTRRFPRGQTFVAEWATDARDCAEMRAGKPWTFQADYFGLAGVIFCMLYGRYIDAAAVAAGPDDKQKLATPLKRYWQTTLWTRLFDMLLNPTSARAEGSLPIVDELAEIRGEFERWLVANCQRSTNSLKGLLKKVEMSIL</sequence>
<organism evidence="1 2">
    <name type="scientific">Vararia minispora EC-137</name>
    <dbReference type="NCBI Taxonomy" id="1314806"/>
    <lineage>
        <taxon>Eukaryota</taxon>
        <taxon>Fungi</taxon>
        <taxon>Dikarya</taxon>
        <taxon>Basidiomycota</taxon>
        <taxon>Agaricomycotina</taxon>
        <taxon>Agaricomycetes</taxon>
        <taxon>Russulales</taxon>
        <taxon>Lachnocladiaceae</taxon>
        <taxon>Vararia</taxon>
    </lineage>
</organism>
<accession>A0ACB8QLC4</accession>
<comment type="caution">
    <text evidence="1">The sequence shown here is derived from an EMBL/GenBank/DDBJ whole genome shotgun (WGS) entry which is preliminary data.</text>
</comment>